<feature type="transmembrane region" description="Helical" evidence="6">
    <location>
        <begin position="222"/>
        <end position="240"/>
    </location>
</feature>
<dbReference type="Proteomes" id="UP000753802">
    <property type="component" value="Unassembled WGS sequence"/>
</dbReference>
<proteinExistence type="predicted"/>
<feature type="transmembrane region" description="Helical" evidence="6">
    <location>
        <begin position="108"/>
        <end position="126"/>
    </location>
</feature>
<feature type="transmembrane region" description="Helical" evidence="6">
    <location>
        <begin position="138"/>
        <end position="159"/>
    </location>
</feature>
<reference evidence="7 8" key="1">
    <citation type="submission" date="2020-01" db="EMBL/GenBank/DDBJ databases">
        <title>Genome analysis.</title>
        <authorList>
            <person name="Wu S."/>
            <person name="Wang G."/>
        </authorList>
    </citation>
    <scope>NUCLEOTIDE SEQUENCE [LARGE SCALE GENOMIC DNA]</scope>
    <source>
        <strain evidence="7 8">SYL130</strain>
    </source>
</reference>
<feature type="transmembrane region" description="Helical" evidence="6">
    <location>
        <begin position="369"/>
        <end position="388"/>
    </location>
</feature>
<evidence type="ECO:0000313" key="8">
    <source>
        <dbReference type="Proteomes" id="UP000753802"/>
    </source>
</evidence>
<keyword evidence="4 6" id="KW-1133">Transmembrane helix</keyword>
<dbReference type="InterPro" id="IPR002797">
    <property type="entry name" value="Polysacc_synth"/>
</dbReference>
<feature type="transmembrane region" description="Helical" evidence="6">
    <location>
        <begin position="37"/>
        <end position="58"/>
    </location>
</feature>
<comment type="caution">
    <text evidence="7">The sequence shown here is derived from an EMBL/GenBank/DDBJ whole genome shotgun (WGS) entry which is preliminary data.</text>
</comment>
<dbReference type="PANTHER" id="PTHR30250">
    <property type="entry name" value="PST FAMILY PREDICTED COLANIC ACID TRANSPORTER"/>
    <property type="match status" value="1"/>
</dbReference>
<dbReference type="Pfam" id="PF01943">
    <property type="entry name" value="Polysacc_synt"/>
    <property type="match status" value="1"/>
</dbReference>
<protein>
    <submittedName>
        <fullName evidence="7">Oligosaccharide flippase family protein</fullName>
    </submittedName>
</protein>
<feature type="transmembrane region" description="Helical" evidence="6">
    <location>
        <begin position="455"/>
        <end position="475"/>
    </location>
</feature>
<dbReference type="EMBL" id="JAACJS010000002">
    <property type="protein sequence ID" value="NCI48951.1"/>
    <property type="molecule type" value="Genomic_DNA"/>
</dbReference>
<feature type="transmembrane region" description="Helical" evidence="6">
    <location>
        <begin position="431"/>
        <end position="449"/>
    </location>
</feature>
<dbReference type="InterPro" id="IPR050833">
    <property type="entry name" value="Poly_Biosynth_Transport"/>
</dbReference>
<evidence type="ECO:0000256" key="5">
    <source>
        <dbReference type="ARBA" id="ARBA00023136"/>
    </source>
</evidence>
<feature type="transmembrane region" description="Helical" evidence="6">
    <location>
        <begin position="70"/>
        <end position="92"/>
    </location>
</feature>
<feature type="transmembrane region" description="Helical" evidence="6">
    <location>
        <begin position="394"/>
        <end position="411"/>
    </location>
</feature>
<name>A0ABW9ZVQ7_9BACT</name>
<feature type="transmembrane region" description="Helical" evidence="6">
    <location>
        <begin position="340"/>
        <end position="357"/>
    </location>
</feature>
<dbReference type="PANTHER" id="PTHR30250:SF11">
    <property type="entry name" value="O-ANTIGEN TRANSPORTER-RELATED"/>
    <property type="match status" value="1"/>
</dbReference>
<accession>A0ABW9ZVQ7</accession>
<sequence length="491" mass="56196">MWYGVSSIVVKSIGYLLSPLLTYSAHVSMVDFGRQSLLYSTIPIASIIFTYGFETAYFRFSSKEEHKSTIYSTAFFSILFSTVFLSLVLWWFRAPIGNLMGFQDVPEIMVLAILIIALDTLNKIPLVRLRQEERPLRYAFVNIFGVTVMILIVVFFVYYCPAQVAKDPNSWVTAFYDNNKNPIVYVALANVIQSFVTLLLLSKELFFIKFTFNTKLWKQMMAYALPLIIVGLGGIVNETFDRIFLKLWLPGTAQERLVELGIYSACYKLSMLITLFVQAFKMGAEPFYFKQAEGANAQKTYARVMKLFVMLLTVMFLAVSLFLPVWALINDAKYRVGLKVVPVLLLANIFLGVYYNLSVWYKISNKTIAGTYITLTGVAVTVAINYFFIPRFGYMASAWATFFCYGTMMVLSYKWGQKVYPVPYLTKKMTAYLAIVVCLFLIHYGITWLCNNNLVVSLGLGAVLFLIYIWFILLVEKKEFQKMPLIGKYIK</sequence>
<evidence type="ECO:0000313" key="7">
    <source>
        <dbReference type="EMBL" id="NCI48951.1"/>
    </source>
</evidence>
<evidence type="ECO:0000256" key="2">
    <source>
        <dbReference type="ARBA" id="ARBA00022475"/>
    </source>
</evidence>
<evidence type="ECO:0000256" key="1">
    <source>
        <dbReference type="ARBA" id="ARBA00004651"/>
    </source>
</evidence>
<keyword evidence="2" id="KW-1003">Cell membrane</keyword>
<evidence type="ECO:0000256" key="4">
    <source>
        <dbReference type="ARBA" id="ARBA00022989"/>
    </source>
</evidence>
<comment type="subcellular location">
    <subcellularLocation>
        <location evidence="1">Cell membrane</location>
        <topology evidence="1">Multi-pass membrane protein</topology>
    </subcellularLocation>
</comment>
<feature type="transmembrane region" description="Helical" evidence="6">
    <location>
        <begin position="307"/>
        <end position="328"/>
    </location>
</feature>
<evidence type="ECO:0000256" key="6">
    <source>
        <dbReference type="SAM" id="Phobius"/>
    </source>
</evidence>
<gene>
    <name evidence="7" type="ORF">GWC95_03395</name>
</gene>
<feature type="transmembrane region" description="Helical" evidence="6">
    <location>
        <begin position="260"/>
        <end position="280"/>
    </location>
</feature>
<keyword evidence="8" id="KW-1185">Reference proteome</keyword>
<evidence type="ECO:0000256" key="3">
    <source>
        <dbReference type="ARBA" id="ARBA00022692"/>
    </source>
</evidence>
<keyword evidence="3 6" id="KW-0812">Transmembrane</keyword>
<keyword evidence="5 6" id="KW-0472">Membrane</keyword>
<organism evidence="7 8">
    <name type="scientific">Sediminibacterium roseum</name>
    <dbReference type="NCBI Taxonomy" id="1978412"/>
    <lineage>
        <taxon>Bacteria</taxon>
        <taxon>Pseudomonadati</taxon>
        <taxon>Bacteroidota</taxon>
        <taxon>Chitinophagia</taxon>
        <taxon>Chitinophagales</taxon>
        <taxon>Chitinophagaceae</taxon>
        <taxon>Sediminibacterium</taxon>
    </lineage>
</organism>
<feature type="transmembrane region" description="Helical" evidence="6">
    <location>
        <begin position="183"/>
        <end position="201"/>
    </location>
</feature>